<reference evidence="1" key="1">
    <citation type="submission" date="2020-08" db="EMBL/GenBank/DDBJ databases">
        <authorList>
            <person name="Nguyen N.T.T."/>
            <person name="Holtappels D."/>
            <person name="Doan T.T.K."/>
            <person name="Pham H.K.N."/>
            <person name="Wagemans J."/>
        </authorList>
    </citation>
    <scope>NUCLEOTIDE SEQUENCE</scope>
</reference>
<sequence>MNYENLTQARHLADNVARWLAGHMASIRARQYISDNTATVTYRALHDWSESLRRIQSLVTIKRTPKTTVKLLFSRRSLWVGLHYSEVNRRLCINLLPGVTICITKAGGVEP</sequence>
<dbReference type="EMBL" id="MT951568">
    <property type="protein sequence ID" value="QOI69521.1"/>
    <property type="molecule type" value="Genomic_DNA"/>
</dbReference>
<dbReference type="Proteomes" id="UP000671943">
    <property type="component" value="Segment"/>
</dbReference>
<protein>
    <submittedName>
        <fullName evidence="1">Uncharacterized protein</fullName>
    </submittedName>
</protein>
<organism evidence="1 2">
    <name type="scientific">Xanthomonas phage Xaa_vB_phi31</name>
    <dbReference type="NCBI Taxonomy" id="2776752"/>
    <lineage>
        <taxon>Viruses</taxon>
        <taxon>Duplodnaviria</taxon>
        <taxon>Heunggongvirae</taxon>
        <taxon>Uroviricota</taxon>
        <taxon>Caudoviricetes</taxon>
        <taxon>Autographivirales</taxon>
        <taxon>Autonotataviridae</taxon>
        <taxon>Gujervirinae</taxon>
        <taxon>Pazvirus</taxon>
        <taxon>Pazvirus 31</taxon>
    </lineage>
</organism>
<keyword evidence="2" id="KW-1185">Reference proteome</keyword>
<proteinExistence type="predicted"/>
<evidence type="ECO:0000313" key="2">
    <source>
        <dbReference type="Proteomes" id="UP000671943"/>
    </source>
</evidence>
<gene>
    <name evidence="1" type="ORF">XaavBphi31_24</name>
</gene>
<evidence type="ECO:0000313" key="1">
    <source>
        <dbReference type="EMBL" id="QOI69521.1"/>
    </source>
</evidence>
<accession>A0A868BZ11</accession>
<name>A0A868BZ11_9CAUD</name>